<dbReference type="AntiFam" id="ANF00095">
    <property type="entry name" value="Shadow ORF (opposite ABC transporters)"/>
</dbReference>
<protein>
    <submittedName>
        <fullName evidence="1">Uncharacterized protein</fullName>
    </submittedName>
</protein>
<sequence>MHRVFKQFVGGGLFHTLPQVHHDNFVGNMLDHRQVVGNEHVGESSVLLDVHKKVKNLCLD</sequence>
<accession>A0A644Z7X5</accession>
<evidence type="ECO:0000313" key="1">
    <source>
        <dbReference type="EMBL" id="MPM36737.1"/>
    </source>
</evidence>
<gene>
    <name evidence="1" type="ORF">SDC9_83339</name>
</gene>
<comment type="caution">
    <text evidence="1">The sequence shown here is derived from an EMBL/GenBank/DDBJ whole genome shotgun (WGS) entry which is preliminary data.</text>
</comment>
<organism evidence="1">
    <name type="scientific">bioreactor metagenome</name>
    <dbReference type="NCBI Taxonomy" id="1076179"/>
    <lineage>
        <taxon>unclassified sequences</taxon>
        <taxon>metagenomes</taxon>
        <taxon>ecological metagenomes</taxon>
    </lineage>
</organism>
<dbReference type="EMBL" id="VSSQ01007702">
    <property type="protein sequence ID" value="MPM36737.1"/>
    <property type="molecule type" value="Genomic_DNA"/>
</dbReference>
<proteinExistence type="predicted"/>
<name>A0A644Z7X5_9ZZZZ</name>
<reference evidence="1" key="1">
    <citation type="submission" date="2019-08" db="EMBL/GenBank/DDBJ databases">
        <authorList>
            <person name="Kucharzyk K."/>
            <person name="Murdoch R.W."/>
            <person name="Higgins S."/>
            <person name="Loffler F."/>
        </authorList>
    </citation>
    <scope>NUCLEOTIDE SEQUENCE</scope>
</reference>
<dbReference type="AlphaFoldDB" id="A0A644Z7X5"/>